<feature type="transmembrane region" description="Helical" evidence="1">
    <location>
        <begin position="15"/>
        <end position="37"/>
    </location>
</feature>
<dbReference type="AlphaFoldDB" id="A0A2M7RFL5"/>
<proteinExistence type="predicted"/>
<dbReference type="Proteomes" id="UP000230779">
    <property type="component" value="Unassembled WGS sequence"/>
</dbReference>
<dbReference type="CDD" id="cd06225">
    <property type="entry name" value="HAMP"/>
    <property type="match status" value="1"/>
</dbReference>
<evidence type="ECO:0000313" key="2">
    <source>
        <dbReference type="EMBL" id="PIY95494.1"/>
    </source>
</evidence>
<evidence type="ECO:0008006" key="4">
    <source>
        <dbReference type="Google" id="ProtNLM"/>
    </source>
</evidence>
<organism evidence="2 3">
    <name type="scientific">Candidatus Kerfeldbacteria bacterium CG_4_10_14_0_8_um_filter_42_10</name>
    <dbReference type="NCBI Taxonomy" id="2014248"/>
    <lineage>
        <taxon>Bacteria</taxon>
        <taxon>Candidatus Kerfeldiibacteriota</taxon>
    </lineage>
</organism>
<comment type="caution">
    <text evidence="2">The sequence shown here is derived from an EMBL/GenBank/DDBJ whole genome shotgun (WGS) entry which is preliminary data.</text>
</comment>
<dbReference type="EMBL" id="PFMD01000079">
    <property type="protein sequence ID" value="PIY95494.1"/>
    <property type="molecule type" value="Genomic_DNA"/>
</dbReference>
<keyword evidence="1" id="KW-0472">Membrane</keyword>
<evidence type="ECO:0000256" key="1">
    <source>
        <dbReference type="SAM" id="Phobius"/>
    </source>
</evidence>
<accession>A0A2M7RFL5</accession>
<gene>
    <name evidence="2" type="ORF">COY66_06540</name>
</gene>
<dbReference type="PROSITE" id="PS00018">
    <property type="entry name" value="EF_HAND_1"/>
    <property type="match status" value="1"/>
</dbReference>
<keyword evidence="1" id="KW-1133">Transmembrane helix</keyword>
<dbReference type="Gene3D" id="6.10.340.10">
    <property type="match status" value="1"/>
</dbReference>
<keyword evidence="1" id="KW-0812">Transmembrane</keyword>
<sequence length="292" mass="33261">MSEYDYNLKPYQKHVFWLVFLALFINVIIFSSVIYFVRSQSLMNDYKEKLKGIAISVTKNISAEAHENIKTINQQDIPEYLEIESYFQTIIIGNPEIDDIYTLRPTNDPNIMTFVVAGQESGDRNNDNFIDESELRPDIGEEYDVSDLPELKNGLLGPSADQSFTTDKWGTWLSGYAPIRDKNGNSVALVGIDYPAESIIHTLNTELIMILAATAALCLVSLLVAYILSKVLSRPLKIMADGLRRLSHGDFSHQLPLKKSKSERMFVDLFNKVANMFENELEHEKKMHNNEE</sequence>
<name>A0A2M7RFL5_9BACT</name>
<dbReference type="InterPro" id="IPR018247">
    <property type="entry name" value="EF_Hand_1_Ca_BS"/>
</dbReference>
<protein>
    <recommendedName>
        <fullName evidence="4">HAMP domain-containing protein</fullName>
    </recommendedName>
</protein>
<feature type="transmembrane region" description="Helical" evidence="1">
    <location>
        <begin position="207"/>
        <end position="228"/>
    </location>
</feature>
<reference evidence="2 3" key="1">
    <citation type="submission" date="2017-09" db="EMBL/GenBank/DDBJ databases">
        <title>Depth-based differentiation of microbial function through sediment-hosted aquifers and enrichment of novel symbionts in the deep terrestrial subsurface.</title>
        <authorList>
            <person name="Probst A.J."/>
            <person name="Ladd B."/>
            <person name="Jarett J.K."/>
            <person name="Geller-Mcgrath D.E."/>
            <person name="Sieber C.M."/>
            <person name="Emerson J.B."/>
            <person name="Anantharaman K."/>
            <person name="Thomas B.C."/>
            <person name="Malmstrom R."/>
            <person name="Stieglmeier M."/>
            <person name="Klingl A."/>
            <person name="Woyke T."/>
            <person name="Ryan C.M."/>
            <person name="Banfield J.F."/>
        </authorList>
    </citation>
    <scope>NUCLEOTIDE SEQUENCE [LARGE SCALE GENOMIC DNA]</scope>
    <source>
        <strain evidence="2">CG_4_10_14_0_8_um_filter_42_10</strain>
    </source>
</reference>
<evidence type="ECO:0000313" key="3">
    <source>
        <dbReference type="Proteomes" id="UP000230779"/>
    </source>
</evidence>